<protein>
    <submittedName>
        <fullName evidence="2">Uncharacterized protein</fullName>
    </submittedName>
</protein>
<dbReference type="Proteomes" id="UP000054107">
    <property type="component" value="Unassembled WGS sequence"/>
</dbReference>
<dbReference type="EMBL" id="LN731739">
    <property type="protein sequence ID" value="CEP14840.1"/>
    <property type="molecule type" value="Genomic_DNA"/>
</dbReference>
<organism evidence="2 3">
    <name type="scientific">Parasitella parasitica</name>
    <dbReference type="NCBI Taxonomy" id="35722"/>
    <lineage>
        <taxon>Eukaryota</taxon>
        <taxon>Fungi</taxon>
        <taxon>Fungi incertae sedis</taxon>
        <taxon>Mucoromycota</taxon>
        <taxon>Mucoromycotina</taxon>
        <taxon>Mucoromycetes</taxon>
        <taxon>Mucorales</taxon>
        <taxon>Mucorineae</taxon>
        <taxon>Mucoraceae</taxon>
        <taxon>Parasitella</taxon>
    </lineage>
</organism>
<evidence type="ECO:0000256" key="1">
    <source>
        <dbReference type="SAM" id="MobiDB-lite"/>
    </source>
</evidence>
<reference evidence="2 3" key="1">
    <citation type="submission" date="2014-09" db="EMBL/GenBank/DDBJ databases">
        <authorList>
            <person name="Ellenberger Sabrina"/>
        </authorList>
    </citation>
    <scope>NUCLEOTIDE SEQUENCE [LARGE SCALE GENOMIC DNA]</scope>
    <source>
        <strain evidence="2 3">CBS 412.66</strain>
    </source>
</reference>
<evidence type="ECO:0000313" key="3">
    <source>
        <dbReference type="Proteomes" id="UP000054107"/>
    </source>
</evidence>
<feature type="non-terminal residue" evidence="2">
    <location>
        <position position="1"/>
    </location>
</feature>
<feature type="compositionally biased region" description="Low complexity" evidence="1">
    <location>
        <begin position="13"/>
        <end position="25"/>
    </location>
</feature>
<gene>
    <name evidence="2" type="primary">PARPA_09027.1 scaffold 35419</name>
</gene>
<feature type="compositionally biased region" description="Basic and acidic residues" evidence="1">
    <location>
        <begin position="177"/>
        <end position="187"/>
    </location>
</feature>
<keyword evidence="3" id="KW-1185">Reference proteome</keyword>
<proteinExistence type="predicted"/>
<name>A0A0B7N8R2_9FUNG</name>
<evidence type="ECO:0000313" key="2">
    <source>
        <dbReference type="EMBL" id="CEP14840.1"/>
    </source>
</evidence>
<feature type="non-terminal residue" evidence="2">
    <location>
        <position position="187"/>
    </location>
</feature>
<feature type="compositionally biased region" description="Polar residues" evidence="1">
    <location>
        <begin position="162"/>
        <end position="172"/>
    </location>
</feature>
<feature type="region of interest" description="Disordered" evidence="1">
    <location>
        <begin position="1"/>
        <end position="45"/>
    </location>
</feature>
<sequence>PVLSAGRFQLSGQQPQPQQQQQQQQSKGILKREQIKQPVPQSRTVDHSVVGGRLAKFAFCLDPVFNQQLVNVRYQRRLPTVVPHHTPYQHTRKHLLDRPSTASPAENRGSAAYCQRGLRGSPSGSTDRGTGFLQPDVRYPQEVRRPPPGVQPQAPQPVHRTSAIQDGNSGRGNSPHCAERLHVLHRP</sequence>
<accession>A0A0B7N8R2</accession>
<feature type="region of interest" description="Disordered" evidence="1">
    <location>
        <begin position="89"/>
        <end position="187"/>
    </location>
</feature>
<dbReference type="AlphaFoldDB" id="A0A0B7N8R2"/>